<feature type="domain" description="ATP-dependent DNA ligase family profile" evidence="6">
    <location>
        <begin position="139"/>
        <end position="231"/>
    </location>
</feature>
<evidence type="ECO:0000256" key="5">
    <source>
        <dbReference type="SAM" id="MobiDB-lite"/>
    </source>
</evidence>
<evidence type="ECO:0000256" key="2">
    <source>
        <dbReference type="ARBA" id="ARBA00012727"/>
    </source>
</evidence>
<dbReference type="Gene3D" id="3.30.1490.70">
    <property type="match status" value="1"/>
</dbReference>
<evidence type="ECO:0000256" key="3">
    <source>
        <dbReference type="ARBA" id="ARBA00022598"/>
    </source>
</evidence>
<dbReference type="InterPro" id="IPR012340">
    <property type="entry name" value="NA-bd_OB-fold"/>
</dbReference>
<evidence type="ECO:0000259" key="6">
    <source>
        <dbReference type="PROSITE" id="PS50160"/>
    </source>
</evidence>
<dbReference type="GO" id="GO:0005524">
    <property type="term" value="F:ATP binding"/>
    <property type="evidence" value="ECO:0007669"/>
    <property type="project" value="InterPro"/>
</dbReference>
<proteinExistence type="inferred from homology"/>
<protein>
    <recommendedName>
        <fullName evidence="2">DNA ligase (ATP)</fullName>
        <ecNumber evidence="2">6.5.1.1</ecNumber>
    </recommendedName>
</protein>
<dbReference type="Pfam" id="PF04679">
    <property type="entry name" value="DNA_ligase_A_C"/>
    <property type="match status" value="1"/>
</dbReference>
<feature type="region of interest" description="Disordered" evidence="5">
    <location>
        <begin position="1"/>
        <end position="40"/>
    </location>
</feature>
<dbReference type="NCBIfam" id="TIGR02779">
    <property type="entry name" value="NHEJ_ligase_lig"/>
    <property type="match status" value="1"/>
</dbReference>
<evidence type="ECO:0000256" key="4">
    <source>
        <dbReference type="ARBA" id="ARBA00034003"/>
    </source>
</evidence>
<dbReference type="GO" id="GO:0003910">
    <property type="term" value="F:DNA ligase (ATP) activity"/>
    <property type="evidence" value="ECO:0007669"/>
    <property type="project" value="UniProtKB-EC"/>
</dbReference>
<dbReference type="CDD" id="cd07971">
    <property type="entry name" value="OBF_DNA_ligase_LigD"/>
    <property type="match status" value="1"/>
</dbReference>
<dbReference type="Pfam" id="PF01068">
    <property type="entry name" value="DNA_ligase_A_M"/>
    <property type="match status" value="1"/>
</dbReference>
<comment type="similarity">
    <text evidence="1">Belongs to the ATP-dependent DNA ligase family.</text>
</comment>
<dbReference type="InterPro" id="IPR050191">
    <property type="entry name" value="ATP-dep_DNA_ligase"/>
</dbReference>
<gene>
    <name evidence="7" type="ordered locus">RHECIAT_CH0001158</name>
</gene>
<comment type="catalytic activity">
    <reaction evidence="4">
        <text>ATP + (deoxyribonucleotide)n-3'-hydroxyl + 5'-phospho-(deoxyribonucleotide)m = (deoxyribonucleotide)n+m + AMP + diphosphate.</text>
        <dbReference type="EC" id="6.5.1.1"/>
    </reaction>
</comment>
<dbReference type="SUPFAM" id="SSF50249">
    <property type="entry name" value="Nucleic acid-binding proteins"/>
    <property type="match status" value="1"/>
</dbReference>
<dbReference type="InterPro" id="IPR014146">
    <property type="entry name" value="LigD_ligase_dom"/>
</dbReference>
<dbReference type="eggNOG" id="COG1793">
    <property type="taxonomic scope" value="Bacteria"/>
</dbReference>
<evidence type="ECO:0000256" key="1">
    <source>
        <dbReference type="ARBA" id="ARBA00007572"/>
    </source>
</evidence>
<dbReference type="CDD" id="cd07906">
    <property type="entry name" value="Adenylation_DNA_ligase_LigD_LigC"/>
    <property type="match status" value="1"/>
</dbReference>
<dbReference type="PROSITE" id="PS50160">
    <property type="entry name" value="DNA_LIGASE_A3"/>
    <property type="match status" value="1"/>
</dbReference>
<reference evidence="7 8" key="1">
    <citation type="submission" date="2008-04" db="EMBL/GenBank/DDBJ databases">
        <title>Genome diversity and DNA divergence of Rhizobium etli.</title>
        <authorList>
            <person name="Gonzalez V."/>
            <person name="Acosta J.L."/>
            <person name="Santamaria R.I."/>
            <person name="Bustos P."/>
            <person name="Hernandez-Gonzalez I.L."/>
            <person name="Fernandez J.L."/>
            <person name="Diaz R."/>
            <person name="Flores M."/>
            <person name="Mora J."/>
            <person name="Palacios R."/>
            <person name="Davila G."/>
        </authorList>
    </citation>
    <scope>NUCLEOTIDE SEQUENCE [LARGE SCALE GENOMIC DNA]</scope>
    <source>
        <strain evidence="7 8">CIAT 652</strain>
    </source>
</reference>
<dbReference type="InterPro" id="IPR012309">
    <property type="entry name" value="DNA_ligase_ATP-dep_C"/>
</dbReference>
<dbReference type="PANTHER" id="PTHR45674:SF4">
    <property type="entry name" value="DNA LIGASE 1"/>
    <property type="match status" value="1"/>
</dbReference>
<dbReference type="SUPFAM" id="SSF56091">
    <property type="entry name" value="DNA ligase/mRNA capping enzyme, catalytic domain"/>
    <property type="match status" value="1"/>
</dbReference>
<dbReference type="GO" id="GO:0006281">
    <property type="term" value="P:DNA repair"/>
    <property type="evidence" value="ECO:0007669"/>
    <property type="project" value="InterPro"/>
</dbReference>
<keyword evidence="3 7" id="KW-0436">Ligase</keyword>
<dbReference type="EMBL" id="CP001074">
    <property type="protein sequence ID" value="ACE90139.1"/>
    <property type="molecule type" value="Genomic_DNA"/>
</dbReference>
<dbReference type="GO" id="GO:0006310">
    <property type="term" value="P:DNA recombination"/>
    <property type="evidence" value="ECO:0007669"/>
    <property type="project" value="InterPro"/>
</dbReference>
<dbReference type="EC" id="6.5.1.1" evidence="2"/>
<sequence>MTKPPRKPAQPLLGDADAPLRSRPRKKRDPAQPNLPFDPMPARVDPCLALLKPKPPKGRQWAFEVKWDGYRIAVHIEPSGVRILTRGGHDWTDRFPAIATEARRLPVSTAILDGEAVVFDELGRSDFGRLQQSLGGRGGNRSSREAVMMAFDLLYFDGHDLMETEFTARRHLLEGLVPAGGEEAVRLSEEIEADGDTLLRIACDHGLEGIIAKDRNSTYRSGCGGDWLKIKCIQSDGFTIVGYQMSGAAFGNIGALLLAARKGDELIYVGSVGTGFKADEAMKLRATMDKIKATKPAVVYSGGRKNLTWIKPKLVAEIEYRAWTHDGKLRHPSYKGLRELQDNATVYELE</sequence>
<dbReference type="Gene3D" id="3.30.470.30">
    <property type="entry name" value="DNA ligase/mRNA capping enzyme"/>
    <property type="match status" value="1"/>
</dbReference>
<dbReference type="PANTHER" id="PTHR45674">
    <property type="entry name" value="DNA LIGASE 1/3 FAMILY MEMBER"/>
    <property type="match status" value="1"/>
</dbReference>
<organism evidence="7 8">
    <name type="scientific">Rhizobium etli (strain CIAT 652)</name>
    <dbReference type="NCBI Taxonomy" id="491916"/>
    <lineage>
        <taxon>Bacteria</taxon>
        <taxon>Pseudomonadati</taxon>
        <taxon>Pseudomonadota</taxon>
        <taxon>Alphaproteobacteria</taxon>
        <taxon>Hyphomicrobiales</taxon>
        <taxon>Rhizobiaceae</taxon>
        <taxon>Rhizobium/Agrobacterium group</taxon>
        <taxon>Rhizobium</taxon>
    </lineage>
</organism>
<dbReference type="InterPro" id="IPR012310">
    <property type="entry name" value="DNA_ligase_ATP-dep_cent"/>
</dbReference>
<evidence type="ECO:0000313" key="7">
    <source>
        <dbReference type="EMBL" id="ACE90139.1"/>
    </source>
</evidence>
<name>B3PSX3_RHIE6</name>
<evidence type="ECO:0000313" key="8">
    <source>
        <dbReference type="Proteomes" id="UP000008817"/>
    </source>
</evidence>
<dbReference type="Gene3D" id="2.40.50.140">
    <property type="entry name" value="Nucleic acid-binding proteins"/>
    <property type="match status" value="1"/>
</dbReference>
<dbReference type="AlphaFoldDB" id="B3PSX3"/>
<dbReference type="KEGG" id="rec:RHECIAT_CH0001158"/>
<dbReference type="Proteomes" id="UP000008817">
    <property type="component" value="Chromosome"/>
</dbReference>
<accession>B3PSX3</accession>
<dbReference type="HOGENOM" id="CLU_008325_4_2_5"/>